<feature type="chain" id="PRO_5014411167" evidence="1">
    <location>
        <begin position="24"/>
        <end position="516"/>
    </location>
</feature>
<evidence type="ECO:0000259" key="2">
    <source>
        <dbReference type="Pfam" id="PF13966"/>
    </source>
</evidence>
<name>A0A2K3ND20_TRIPR</name>
<dbReference type="STRING" id="57577.A0A2K3ND20"/>
<accession>A0A2K3ND20</accession>
<dbReference type="EMBL" id="ASHM01019495">
    <property type="protein sequence ID" value="PNY00915.1"/>
    <property type="molecule type" value="Genomic_DNA"/>
</dbReference>
<organism evidence="3 4">
    <name type="scientific">Trifolium pratense</name>
    <name type="common">Red clover</name>
    <dbReference type="NCBI Taxonomy" id="57577"/>
    <lineage>
        <taxon>Eukaryota</taxon>
        <taxon>Viridiplantae</taxon>
        <taxon>Streptophyta</taxon>
        <taxon>Embryophyta</taxon>
        <taxon>Tracheophyta</taxon>
        <taxon>Spermatophyta</taxon>
        <taxon>Magnoliopsida</taxon>
        <taxon>eudicotyledons</taxon>
        <taxon>Gunneridae</taxon>
        <taxon>Pentapetalae</taxon>
        <taxon>rosids</taxon>
        <taxon>fabids</taxon>
        <taxon>Fabales</taxon>
        <taxon>Fabaceae</taxon>
        <taxon>Papilionoideae</taxon>
        <taxon>50 kb inversion clade</taxon>
        <taxon>NPAAA clade</taxon>
        <taxon>Hologalegina</taxon>
        <taxon>IRL clade</taxon>
        <taxon>Trifolieae</taxon>
        <taxon>Trifolium</taxon>
    </lineage>
</organism>
<dbReference type="Pfam" id="PF13966">
    <property type="entry name" value="zf-RVT"/>
    <property type="match status" value="1"/>
</dbReference>
<dbReference type="AlphaFoldDB" id="A0A2K3ND20"/>
<reference evidence="3 4" key="2">
    <citation type="journal article" date="2017" name="Front. Plant Sci.">
        <title>Gene Classification and Mining of Molecular Markers Useful in Red Clover (Trifolium pratense) Breeding.</title>
        <authorList>
            <person name="Istvanek J."/>
            <person name="Dluhosova J."/>
            <person name="Dluhos P."/>
            <person name="Patkova L."/>
            <person name="Nedelnik J."/>
            <person name="Repkova J."/>
        </authorList>
    </citation>
    <scope>NUCLEOTIDE SEQUENCE [LARGE SCALE GENOMIC DNA]</scope>
    <source>
        <strain evidence="4">cv. Tatra</strain>
        <tissue evidence="3">Young leaves</tissue>
    </source>
</reference>
<dbReference type="InterPro" id="IPR053151">
    <property type="entry name" value="RNase_H-like"/>
</dbReference>
<comment type="caution">
    <text evidence="3">The sequence shown here is derived from an EMBL/GenBank/DDBJ whole genome shotgun (WGS) entry which is preliminary data.</text>
</comment>
<feature type="domain" description="Reverse transcriptase zinc-binding" evidence="2">
    <location>
        <begin position="294"/>
        <end position="361"/>
    </location>
</feature>
<evidence type="ECO:0000256" key="1">
    <source>
        <dbReference type="SAM" id="SignalP"/>
    </source>
</evidence>
<evidence type="ECO:0000313" key="3">
    <source>
        <dbReference type="EMBL" id="PNY00915.1"/>
    </source>
</evidence>
<evidence type="ECO:0000313" key="4">
    <source>
        <dbReference type="Proteomes" id="UP000236291"/>
    </source>
</evidence>
<keyword evidence="1" id="KW-0732">Signal</keyword>
<dbReference type="ExpressionAtlas" id="A0A2K3ND20">
    <property type="expression patterns" value="baseline"/>
</dbReference>
<sequence>MGHVMATCHGLLLLSTLATLTFVVNPILKCCFRIPTLPTNSRRLICVRSTIARVPRTAKFKLFVTDVLNVSGVNWYVFYVLTIGVDNTWKEIARKEAILECVFFWEPVYNGENDVYWITRDGVTVMDVDREIIIREYPLPPPRVDVAPFGVFLWMGDRLSCIVLVKGIISRTYHIYALDLDLGKWTLYHEMGPFDYGATCGHELDFDINITIMGIASYQHSSFVAKYSNIARFPANNADMKVADLIDNVTGSWNNDLIQQIFCPRDVLEITKIPLKLMQNDDVPIWKCCHNGNYSVRSAYYHLVEVVIDNNHLKVEGNWNKLWKLMVPNKVKIFLWRVLRGCLPVRTRLLSKGVQCCMASQEVWQETDCWQAMTKHNTHAISFVSMMFNMIDELDNNSMSTVAMVLWSLWWRRNQKCWNEFAGLEASTVPCYARTRTETTPDLLSWSKPPRGSLKCNIDAACYTKRNIYCVGACIRDENGRFVKAFAKCFEGKPEIYEAEAKAIGLLECLTWLNSM</sequence>
<dbReference type="PANTHER" id="PTHR47723">
    <property type="entry name" value="OS05G0353850 PROTEIN"/>
    <property type="match status" value="1"/>
</dbReference>
<feature type="signal peptide" evidence="1">
    <location>
        <begin position="1"/>
        <end position="23"/>
    </location>
</feature>
<proteinExistence type="predicted"/>
<dbReference type="Proteomes" id="UP000236291">
    <property type="component" value="Unassembled WGS sequence"/>
</dbReference>
<dbReference type="InterPro" id="IPR026960">
    <property type="entry name" value="RVT-Znf"/>
</dbReference>
<dbReference type="PANTHER" id="PTHR47723:SF24">
    <property type="entry name" value="RNASE H TYPE-1 DOMAIN-CONTAINING PROTEIN"/>
    <property type="match status" value="1"/>
</dbReference>
<reference evidence="3 4" key="1">
    <citation type="journal article" date="2014" name="Am. J. Bot.">
        <title>Genome assembly and annotation for red clover (Trifolium pratense; Fabaceae).</title>
        <authorList>
            <person name="Istvanek J."/>
            <person name="Jaros M."/>
            <person name="Krenek A."/>
            <person name="Repkova J."/>
        </authorList>
    </citation>
    <scope>NUCLEOTIDE SEQUENCE [LARGE SCALE GENOMIC DNA]</scope>
    <source>
        <strain evidence="4">cv. Tatra</strain>
        <tissue evidence="3">Young leaves</tissue>
    </source>
</reference>
<gene>
    <name evidence="3" type="ORF">L195_g024202</name>
</gene>
<protein>
    <submittedName>
        <fullName evidence="3">Cytochrome p450</fullName>
    </submittedName>
</protein>